<dbReference type="InterPro" id="IPR032815">
    <property type="entry name" value="S8_pro-domain"/>
</dbReference>
<feature type="domain" description="Peptidase S8 pro-domain" evidence="2">
    <location>
        <begin position="39"/>
        <end position="72"/>
    </location>
</feature>
<evidence type="ECO:0000256" key="1">
    <source>
        <dbReference type="SAM" id="SignalP"/>
    </source>
</evidence>
<name>A0A6G0ZNB6_APHCR</name>
<feature type="signal peptide" evidence="1">
    <location>
        <begin position="1"/>
        <end position="32"/>
    </location>
</feature>
<reference evidence="3 4" key="1">
    <citation type="submission" date="2019-08" db="EMBL/GenBank/DDBJ databases">
        <title>Whole genome of Aphis craccivora.</title>
        <authorList>
            <person name="Voronova N.V."/>
            <person name="Shulinski R.S."/>
            <person name="Bandarenka Y.V."/>
            <person name="Zhorov D.G."/>
            <person name="Warner D."/>
        </authorList>
    </citation>
    <scope>NUCLEOTIDE SEQUENCE [LARGE SCALE GENOMIC DNA]</scope>
    <source>
        <strain evidence="3">180601</strain>
        <tissue evidence="3">Whole Body</tissue>
    </source>
</reference>
<dbReference type="Proteomes" id="UP000478052">
    <property type="component" value="Unassembled WGS sequence"/>
</dbReference>
<evidence type="ECO:0000313" key="3">
    <source>
        <dbReference type="EMBL" id="KAF0772946.1"/>
    </source>
</evidence>
<accession>A0A6G0ZNB6</accession>
<dbReference type="SUPFAM" id="SSF54897">
    <property type="entry name" value="Protease propeptides/inhibitors"/>
    <property type="match status" value="1"/>
</dbReference>
<dbReference type="OrthoDB" id="6156546at2759"/>
<proteinExistence type="predicted"/>
<dbReference type="InterPro" id="IPR038466">
    <property type="entry name" value="S8_pro-domain_sf"/>
</dbReference>
<keyword evidence="1" id="KW-0732">Signal</keyword>
<keyword evidence="4" id="KW-1185">Reference proteome</keyword>
<dbReference type="Pfam" id="PF16470">
    <property type="entry name" value="S8_pro-domain"/>
    <property type="match status" value="1"/>
</dbReference>
<gene>
    <name evidence="3" type="ORF">FWK35_00012561</name>
</gene>
<dbReference type="Gene3D" id="3.30.70.850">
    <property type="entry name" value="Peptidase S8, pro-domain"/>
    <property type="match status" value="1"/>
</dbReference>
<evidence type="ECO:0000313" key="4">
    <source>
        <dbReference type="Proteomes" id="UP000478052"/>
    </source>
</evidence>
<protein>
    <submittedName>
        <fullName evidence="3">Proprotein convertase subtilisin/kexin type 6-like</fullName>
    </submittedName>
</protein>
<feature type="chain" id="PRO_5026323595" evidence="1">
    <location>
        <begin position="33"/>
        <end position="79"/>
    </location>
</feature>
<dbReference type="EMBL" id="VUJU01000115">
    <property type="protein sequence ID" value="KAF0772946.1"/>
    <property type="molecule type" value="Genomic_DNA"/>
</dbReference>
<dbReference type="AlphaFoldDB" id="A0A6G0ZNB6"/>
<organism evidence="3 4">
    <name type="scientific">Aphis craccivora</name>
    <name type="common">Cowpea aphid</name>
    <dbReference type="NCBI Taxonomy" id="307492"/>
    <lineage>
        <taxon>Eukaryota</taxon>
        <taxon>Metazoa</taxon>
        <taxon>Ecdysozoa</taxon>
        <taxon>Arthropoda</taxon>
        <taxon>Hexapoda</taxon>
        <taxon>Insecta</taxon>
        <taxon>Pterygota</taxon>
        <taxon>Neoptera</taxon>
        <taxon>Paraneoptera</taxon>
        <taxon>Hemiptera</taxon>
        <taxon>Sternorrhyncha</taxon>
        <taxon>Aphidomorpha</taxon>
        <taxon>Aphidoidea</taxon>
        <taxon>Aphididae</taxon>
        <taxon>Aphidini</taxon>
        <taxon>Aphis</taxon>
        <taxon>Aphis</taxon>
    </lineage>
</organism>
<sequence>MAPNVHRHRRLLGLTAAMLLVLIPVWLVTVDGAAHYTNQFAVRVAGVGGDHGLQADRVARKHGFLNRGQVSSTLFCLRC</sequence>
<comment type="caution">
    <text evidence="3">The sequence shown here is derived from an EMBL/GenBank/DDBJ whole genome shotgun (WGS) entry which is preliminary data.</text>
</comment>
<evidence type="ECO:0000259" key="2">
    <source>
        <dbReference type="Pfam" id="PF16470"/>
    </source>
</evidence>